<proteinExistence type="inferred from homology"/>
<feature type="transmembrane region" description="Helical" evidence="8">
    <location>
        <begin position="558"/>
        <end position="582"/>
    </location>
</feature>
<keyword evidence="4 8" id="KW-0812">Transmembrane</keyword>
<dbReference type="RefSeq" id="WP_066468548.1">
    <property type="nucleotide sequence ID" value="NZ_CBCRUZ010000004.1"/>
</dbReference>
<evidence type="ECO:0000256" key="2">
    <source>
        <dbReference type="ARBA" id="ARBA00010157"/>
    </source>
</evidence>
<keyword evidence="11" id="KW-1185">Reference proteome</keyword>
<feature type="transmembrane region" description="Helical" evidence="8">
    <location>
        <begin position="285"/>
        <end position="308"/>
    </location>
</feature>
<evidence type="ECO:0000259" key="9">
    <source>
        <dbReference type="PROSITE" id="PS50156"/>
    </source>
</evidence>
<reference evidence="10" key="1">
    <citation type="submission" date="2021-07" db="EMBL/GenBank/DDBJ databases">
        <title>Candidatus Kaistella beijingensis sp. nov. isolated from a municipal wastewater treatment plant is involved in sludge foaming.</title>
        <authorList>
            <person name="Song Y."/>
            <person name="Liu S.-J."/>
        </authorList>
    </citation>
    <scope>NUCLEOTIDE SEQUENCE</scope>
    <source>
        <strain evidence="10">DSM 43998</strain>
    </source>
</reference>
<dbReference type="InterPro" id="IPR050545">
    <property type="entry name" value="Mycobact_MmpL"/>
</dbReference>
<feature type="transmembrane region" description="Helical" evidence="8">
    <location>
        <begin position="594"/>
        <end position="615"/>
    </location>
</feature>
<dbReference type="Pfam" id="PF03176">
    <property type="entry name" value="MMPL"/>
    <property type="match status" value="2"/>
</dbReference>
<dbReference type="SUPFAM" id="SSF82866">
    <property type="entry name" value="Multidrug efflux transporter AcrB transmembrane domain"/>
    <property type="match status" value="2"/>
</dbReference>
<dbReference type="EMBL" id="CP079105">
    <property type="protein sequence ID" value="QXQ14651.1"/>
    <property type="molecule type" value="Genomic_DNA"/>
</dbReference>
<organism evidence="10 11">
    <name type="scientific">Skermania pinensis</name>
    <dbReference type="NCBI Taxonomy" id="39122"/>
    <lineage>
        <taxon>Bacteria</taxon>
        <taxon>Bacillati</taxon>
        <taxon>Actinomycetota</taxon>
        <taxon>Actinomycetes</taxon>
        <taxon>Mycobacteriales</taxon>
        <taxon>Gordoniaceae</taxon>
        <taxon>Skermania</taxon>
    </lineage>
</organism>
<feature type="transmembrane region" description="Helical" evidence="8">
    <location>
        <begin position="244"/>
        <end position="265"/>
    </location>
</feature>
<comment type="similarity">
    <text evidence="2">Belongs to the resistance-nodulation-cell division (RND) (TC 2.A.6) family. MmpL subfamily.</text>
</comment>
<protein>
    <submittedName>
        <fullName evidence="10">MMPL family transporter</fullName>
    </submittedName>
</protein>
<evidence type="ECO:0000313" key="11">
    <source>
        <dbReference type="Proteomes" id="UP000887023"/>
    </source>
</evidence>
<evidence type="ECO:0000313" key="10">
    <source>
        <dbReference type="EMBL" id="QXQ14651.1"/>
    </source>
</evidence>
<dbReference type="Gene3D" id="1.20.1640.10">
    <property type="entry name" value="Multidrug efflux transporter AcrB transmembrane domain"/>
    <property type="match status" value="2"/>
</dbReference>
<feature type="transmembrane region" description="Helical" evidence="8">
    <location>
        <begin position="636"/>
        <end position="656"/>
    </location>
</feature>
<dbReference type="Proteomes" id="UP000887023">
    <property type="component" value="Chromosome"/>
</dbReference>
<evidence type="ECO:0000256" key="1">
    <source>
        <dbReference type="ARBA" id="ARBA00004651"/>
    </source>
</evidence>
<dbReference type="InterPro" id="IPR000731">
    <property type="entry name" value="SSD"/>
</dbReference>
<keyword evidence="3" id="KW-1003">Cell membrane</keyword>
<evidence type="ECO:0000256" key="4">
    <source>
        <dbReference type="ARBA" id="ARBA00022692"/>
    </source>
</evidence>
<feature type="transmembrane region" description="Helical" evidence="8">
    <location>
        <begin position="185"/>
        <end position="205"/>
    </location>
</feature>
<keyword evidence="6 8" id="KW-0472">Membrane</keyword>
<feature type="transmembrane region" description="Helical" evidence="8">
    <location>
        <begin position="212"/>
        <end position="232"/>
    </location>
</feature>
<dbReference type="PANTHER" id="PTHR33406:SF6">
    <property type="entry name" value="MEMBRANE PROTEIN YDGH-RELATED"/>
    <property type="match status" value="1"/>
</dbReference>
<sequence length="725" mass="75760">MFRTLGRFVSRRPWYVIAAWLVLTGIVLATAPTLQTTTDESEFLPAHYESVQAGKLQSQDFPADSTPGAIIVFDRADGSPLTSADRSAVTRIADRLGPQLAARTFQPQVATTSADGKPNISADGMVQLGIIGLTHGSTGYTPDAIEDAEALRDDLAALASDTDLRARTTGPVPQALDSQESTDSALTVVGIATVGLIVLLLALIFRSVIICLMPILVVGLVSAVATGLIGFANELFDLKADSSIQVILIVVLYGIGTDYILFFLFRYRERLRHGSETRPAVGYGLARAGEAIASAGGVVIVAFLALLLSSLSVFRAIGPALAIAVAVTMLAVLTLVPAIVTVLGPALFWPSRNWRTEPTGARFARLGTALGRRPALFATGSGLVLAGLAVFAFGFNPSFDFNSSLPSGAESTEALQTFRQHFAAGAAEPVPVILKADEDGKIDPAALTAMNEALRGADGVAQVFPPRMSPDGTAAAFSVVLTADPVSTEAMDDVAGPIRTAAHAAAPAGTSAYVGGTPSVFVDMQRAMTRDYAVVFPLAGLVILVILALVLRALVAPLYLMAAVGLGFGATLGATVIVFQHVRDESGLIFTLPIYIYLFVTALGTDYNILMITRLREEARAGREPRPAAAEAVRHAGPTIAAAGVILAGTFASLMLGGNSLLVSMGFALSFGIVIAAFVMSMFFTPALTALLGHWAWWPGHGDTAQPNDPAEMSDGTEPSVSPAR</sequence>
<accession>A0ABX8SB28</accession>
<gene>
    <name evidence="10" type="ORF">KV203_04395</name>
</gene>
<evidence type="ECO:0000256" key="7">
    <source>
        <dbReference type="SAM" id="MobiDB-lite"/>
    </source>
</evidence>
<feature type="transmembrane region" description="Helical" evidence="8">
    <location>
        <begin position="375"/>
        <end position="395"/>
    </location>
</feature>
<evidence type="ECO:0000256" key="3">
    <source>
        <dbReference type="ARBA" id="ARBA00022475"/>
    </source>
</evidence>
<dbReference type="PANTHER" id="PTHR33406">
    <property type="entry name" value="MEMBRANE PROTEIN MJ1562-RELATED"/>
    <property type="match status" value="1"/>
</dbReference>
<keyword evidence="5 8" id="KW-1133">Transmembrane helix</keyword>
<feature type="transmembrane region" description="Helical" evidence="8">
    <location>
        <begin position="662"/>
        <end position="684"/>
    </location>
</feature>
<dbReference type="InterPro" id="IPR004869">
    <property type="entry name" value="MMPL_dom"/>
</dbReference>
<name>A0ABX8SB28_9ACTN</name>
<dbReference type="PROSITE" id="PS50156">
    <property type="entry name" value="SSD"/>
    <property type="match status" value="1"/>
</dbReference>
<feature type="transmembrane region" description="Helical" evidence="8">
    <location>
        <begin position="320"/>
        <end position="349"/>
    </location>
</feature>
<feature type="region of interest" description="Disordered" evidence="7">
    <location>
        <begin position="703"/>
        <end position="725"/>
    </location>
</feature>
<evidence type="ECO:0000256" key="5">
    <source>
        <dbReference type="ARBA" id="ARBA00022989"/>
    </source>
</evidence>
<evidence type="ECO:0000256" key="8">
    <source>
        <dbReference type="SAM" id="Phobius"/>
    </source>
</evidence>
<feature type="transmembrane region" description="Helical" evidence="8">
    <location>
        <begin position="532"/>
        <end position="551"/>
    </location>
</feature>
<comment type="subcellular location">
    <subcellularLocation>
        <location evidence="1">Cell membrane</location>
        <topology evidence="1">Multi-pass membrane protein</topology>
    </subcellularLocation>
</comment>
<feature type="domain" description="SSD" evidence="9">
    <location>
        <begin position="215"/>
        <end position="342"/>
    </location>
</feature>
<evidence type="ECO:0000256" key="6">
    <source>
        <dbReference type="ARBA" id="ARBA00023136"/>
    </source>
</evidence>